<dbReference type="STRING" id="1265313.HRUBRA_01554"/>
<evidence type="ECO:0000313" key="7">
    <source>
        <dbReference type="EMBL" id="KGE03807.1"/>
    </source>
</evidence>
<dbReference type="GO" id="GO:0005829">
    <property type="term" value="C:cytosol"/>
    <property type="evidence" value="ECO:0007669"/>
    <property type="project" value="TreeGrafter"/>
</dbReference>
<evidence type="ECO:0000313" key="8">
    <source>
        <dbReference type="Proteomes" id="UP000029640"/>
    </source>
</evidence>
<dbReference type="eggNOG" id="COG3550">
    <property type="taxonomic scope" value="Bacteria"/>
</dbReference>
<evidence type="ECO:0000259" key="6">
    <source>
        <dbReference type="Pfam" id="PF13657"/>
    </source>
</evidence>
<feature type="compositionally biased region" description="Basic residues" evidence="4">
    <location>
        <begin position="382"/>
        <end position="399"/>
    </location>
</feature>
<accession>A0A095VQR7</accession>
<keyword evidence="8" id="KW-1185">Reference proteome</keyword>
<evidence type="ECO:0000256" key="2">
    <source>
        <dbReference type="ARBA" id="ARBA00022679"/>
    </source>
</evidence>
<organism evidence="7 8">
    <name type="scientific">Pseudohaliea rubra DSM 19751</name>
    <dbReference type="NCBI Taxonomy" id="1265313"/>
    <lineage>
        <taxon>Bacteria</taxon>
        <taxon>Pseudomonadati</taxon>
        <taxon>Pseudomonadota</taxon>
        <taxon>Gammaproteobacteria</taxon>
        <taxon>Cellvibrionales</taxon>
        <taxon>Halieaceae</taxon>
        <taxon>Pseudohaliea</taxon>
    </lineage>
</organism>
<dbReference type="PANTHER" id="PTHR37419:SF1">
    <property type="entry name" value="SERINE_THREONINE-PROTEIN KINASE TOXIN HIPA"/>
    <property type="match status" value="1"/>
</dbReference>
<comment type="similarity">
    <text evidence="1">Belongs to the HipA Ser/Thr kinase family.</text>
</comment>
<dbReference type="NCBIfam" id="TIGR03071">
    <property type="entry name" value="couple_hipA"/>
    <property type="match status" value="1"/>
</dbReference>
<dbReference type="EMBL" id="AUVB01000046">
    <property type="protein sequence ID" value="KGE03807.1"/>
    <property type="molecule type" value="Genomic_DNA"/>
</dbReference>
<keyword evidence="2" id="KW-0808">Transferase</keyword>
<dbReference type="Gene3D" id="1.10.1070.20">
    <property type="match status" value="1"/>
</dbReference>
<dbReference type="Pfam" id="PF13657">
    <property type="entry name" value="Couple_hipA"/>
    <property type="match status" value="1"/>
</dbReference>
<reference evidence="7 8" key="1">
    <citation type="journal article" date="2014" name="Genome Announc.">
        <title>Genome Sequence of Gammaproteobacterial Pseudohaliea rubra Type Strain DSM 19751, Isolated from Coastal Seawater of the Mediterranean Sea.</title>
        <authorList>
            <person name="Spring S."/>
            <person name="Fiebig A."/>
            <person name="Riedel T."/>
            <person name="Goker M."/>
            <person name="Klenk H.P."/>
        </authorList>
    </citation>
    <scope>NUCLEOTIDE SEQUENCE [LARGE SCALE GENOMIC DNA]</scope>
    <source>
        <strain evidence="7 8">DSM 19751</strain>
    </source>
</reference>
<feature type="domain" description="HipA N-terminal subdomain 1" evidence="6">
    <location>
        <begin position="20"/>
        <end position="106"/>
    </location>
</feature>
<keyword evidence="3" id="KW-0418">Kinase</keyword>
<sequence length="399" mass="45056">MDPTMIELPTRIDRVDIDCFGSPAGTLTQPAHYEFAYRQDAAFPCSLTMPLRAEAYRHGAMHPVFAQNLPEGFIRRYISQRLERYATVNDMYLLALQQDSAIGHIRANSSLAPRSYDQVSLEDILRWQGPEPIFGELLERFYLRGMLSGVQPKTLVPIATRSTIPQEDLIVKTFDPEFDLLTVNEFVCMSAAAACNLGPPTFWLSDDLRSFVIERFDRKDGEQLAFEDFTVLTGREKYRGSYETLLRAVGDYTQQPSEVARAYRLTVFNCLIGNGDAHLKNYAVLYNKSMTVPLLAPPYDITHTLIYPTIDNRMALKIDGARGFPDRRALVKLGHDAGIKRPEAIVDELADLLGAFLAACPQLALIPGFRQSLTASLDHGARRERKGFRRDKNRKYPTP</sequence>
<gene>
    <name evidence="7" type="ORF">HRUBRA_01554</name>
</gene>
<dbReference type="Proteomes" id="UP000029640">
    <property type="component" value="Unassembled WGS sequence"/>
</dbReference>
<feature type="region of interest" description="Disordered" evidence="4">
    <location>
        <begin position="380"/>
        <end position="399"/>
    </location>
</feature>
<dbReference type="InterPro" id="IPR017508">
    <property type="entry name" value="HipA_N1"/>
</dbReference>
<dbReference type="Pfam" id="PF07804">
    <property type="entry name" value="HipA_C"/>
    <property type="match status" value="1"/>
</dbReference>
<evidence type="ECO:0000256" key="3">
    <source>
        <dbReference type="ARBA" id="ARBA00022777"/>
    </source>
</evidence>
<dbReference type="PANTHER" id="PTHR37419">
    <property type="entry name" value="SERINE/THREONINE-PROTEIN KINASE TOXIN HIPA"/>
    <property type="match status" value="1"/>
</dbReference>
<evidence type="ECO:0000259" key="5">
    <source>
        <dbReference type="Pfam" id="PF07804"/>
    </source>
</evidence>
<comment type="caution">
    <text evidence="7">The sequence shown here is derived from an EMBL/GenBank/DDBJ whole genome shotgun (WGS) entry which is preliminary data.</text>
</comment>
<dbReference type="AlphaFoldDB" id="A0A095VQR7"/>
<proteinExistence type="inferred from homology"/>
<dbReference type="InterPro" id="IPR012893">
    <property type="entry name" value="HipA-like_C"/>
</dbReference>
<dbReference type="InterPro" id="IPR052028">
    <property type="entry name" value="HipA_Ser/Thr_kinase"/>
</dbReference>
<name>A0A095VQR7_9GAMM</name>
<evidence type="ECO:0000256" key="4">
    <source>
        <dbReference type="SAM" id="MobiDB-lite"/>
    </source>
</evidence>
<evidence type="ECO:0000256" key="1">
    <source>
        <dbReference type="ARBA" id="ARBA00010164"/>
    </source>
</evidence>
<protein>
    <submittedName>
        <fullName evidence="7">Protein hipA</fullName>
    </submittedName>
</protein>
<dbReference type="GO" id="GO:0004674">
    <property type="term" value="F:protein serine/threonine kinase activity"/>
    <property type="evidence" value="ECO:0007669"/>
    <property type="project" value="TreeGrafter"/>
</dbReference>
<feature type="domain" description="HipA-like C-terminal" evidence="5">
    <location>
        <begin position="147"/>
        <end position="350"/>
    </location>
</feature>
<dbReference type="HOGENOM" id="CLU_049572_0_0_6"/>
<dbReference type="OrthoDB" id="9805913at2"/>